<accession>A0A1I3PGL2</accession>
<dbReference type="InterPro" id="IPR051474">
    <property type="entry name" value="Anti-sigma-K/W_factor"/>
</dbReference>
<keyword evidence="1" id="KW-0472">Membrane</keyword>
<protein>
    <submittedName>
        <fullName evidence="3">Anti-sigma-K factor rskA</fullName>
    </submittedName>
</protein>
<dbReference type="EMBL" id="FORM01000005">
    <property type="protein sequence ID" value="SFJ20668.1"/>
    <property type="molecule type" value="Genomic_DNA"/>
</dbReference>
<reference evidence="4" key="1">
    <citation type="submission" date="2016-10" db="EMBL/GenBank/DDBJ databases">
        <authorList>
            <person name="Varghese N."/>
            <person name="Submissions S."/>
        </authorList>
    </citation>
    <scope>NUCLEOTIDE SEQUENCE [LARGE SCALE GENOMIC DNA]</scope>
    <source>
        <strain evidence="4">DSM 28881</strain>
    </source>
</reference>
<feature type="domain" description="Anti-sigma K factor RskA C-terminal" evidence="2">
    <location>
        <begin position="97"/>
        <end position="253"/>
    </location>
</feature>
<evidence type="ECO:0000313" key="4">
    <source>
        <dbReference type="Proteomes" id="UP000199559"/>
    </source>
</evidence>
<dbReference type="Pfam" id="PF10099">
    <property type="entry name" value="RskA_C"/>
    <property type="match status" value="1"/>
</dbReference>
<dbReference type="RefSeq" id="WP_090839732.1">
    <property type="nucleotide sequence ID" value="NZ_CANLBQ010000001.1"/>
</dbReference>
<name>A0A1I3PGL2_9FLAO</name>
<dbReference type="GO" id="GO:0016989">
    <property type="term" value="F:sigma factor antagonist activity"/>
    <property type="evidence" value="ECO:0007669"/>
    <property type="project" value="TreeGrafter"/>
</dbReference>
<evidence type="ECO:0000259" key="2">
    <source>
        <dbReference type="Pfam" id="PF10099"/>
    </source>
</evidence>
<dbReference type="AlphaFoldDB" id="A0A1I3PGL2"/>
<organism evidence="3 4">
    <name type="scientific">Olleya namhaensis</name>
    <dbReference type="NCBI Taxonomy" id="1144750"/>
    <lineage>
        <taxon>Bacteria</taxon>
        <taxon>Pseudomonadati</taxon>
        <taxon>Bacteroidota</taxon>
        <taxon>Flavobacteriia</taxon>
        <taxon>Flavobacteriales</taxon>
        <taxon>Flavobacteriaceae</taxon>
    </lineage>
</organism>
<dbReference type="STRING" id="1144750.SAMN05443431_105109"/>
<feature type="transmembrane region" description="Helical" evidence="1">
    <location>
        <begin position="90"/>
        <end position="110"/>
    </location>
</feature>
<dbReference type="Proteomes" id="UP000199559">
    <property type="component" value="Unassembled WGS sequence"/>
</dbReference>
<evidence type="ECO:0000313" key="3">
    <source>
        <dbReference type="EMBL" id="SFJ20668.1"/>
    </source>
</evidence>
<dbReference type="PANTHER" id="PTHR37461">
    <property type="entry name" value="ANTI-SIGMA-K FACTOR RSKA"/>
    <property type="match status" value="1"/>
</dbReference>
<gene>
    <name evidence="3" type="ORF">SAMN05443431_105109</name>
</gene>
<dbReference type="GO" id="GO:0005886">
    <property type="term" value="C:plasma membrane"/>
    <property type="evidence" value="ECO:0007669"/>
    <property type="project" value="InterPro"/>
</dbReference>
<keyword evidence="1" id="KW-1133">Transmembrane helix</keyword>
<keyword evidence="4" id="KW-1185">Reference proteome</keyword>
<evidence type="ECO:0000256" key="1">
    <source>
        <dbReference type="SAM" id="Phobius"/>
    </source>
</evidence>
<keyword evidence="1" id="KW-0812">Transmembrane</keyword>
<dbReference type="InterPro" id="IPR018764">
    <property type="entry name" value="RskA_C"/>
</dbReference>
<proteinExistence type="predicted"/>
<sequence>MNINDYINSGILELYVAGQLSETESKEVYDLMLKHPEVLKEVLEIEAAIVKLTASVSPKKDISFNTIKGRLNNNSTSGKVISLNRSKTKWINYSGWAAAVVLAGGLIWTINMKSTLENQIQTVTTEKDFLEIQMETSKTDLAETKNLLNIIRDKSIINIPLEGQAAAPGAYANVYWDKKDDTVYLDLKGLPEPPEGKEYQVWSLTLNPLTPTSLGTINDFIQDDNKIFKLKNANQSQAFGITLEPAGGSPTPTMEQLYTLGVLASL</sequence>
<dbReference type="PANTHER" id="PTHR37461:SF1">
    <property type="entry name" value="ANTI-SIGMA-K FACTOR RSKA"/>
    <property type="match status" value="1"/>
</dbReference>
<dbReference type="GO" id="GO:0006417">
    <property type="term" value="P:regulation of translation"/>
    <property type="evidence" value="ECO:0007669"/>
    <property type="project" value="TreeGrafter"/>
</dbReference>